<feature type="non-terminal residue" evidence="2">
    <location>
        <position position="684"/>
    </location>
</feature>
<reference evidence="2" key="1">
    <citation type="submission" date="2017-12" db="EMBL/GenBank/DDBJ databases">
        <title>Gene loss provides genomic basis for host adaptation in cereal stripe rust fungi.</title>
        <authorList>
            <person name="Xia C."/>
        </authorList>
    </citation>
    <scope>NUCLEOTIDE SEQUENCE [LARGE SCALE GENOMIC DNA]</scope>
    <source>
        <strain evidence="2">93-210</strain>
    </source>
</reference>
<dbReference type="VEuPathDB" id="FungiDB:PSHT_01427"/>
<keyword evidence="3" id="KW-1185">Reference proteome</keyword>
<organism evidence="2 3">
    <name type="scientific">Puccinia striiformis</name>
    <dbReference type="NCBI Taxonomy" id="27350"/>
    <lineage>
        <taxon>Eukaryota</taxon>
        <taxon>Fungi</taxon>
        <taxon>Dikarya</taxon>
        <taxon>Basidiomycota</taxon>
        <taxon>Pucciniomycotina</taxon>
        <taxon>Pucciniomycetes</taxon>
        <taxon>Pucciniales</taxon>
        <taxon>Pucciniaceae</taxon>
        <taxon>Puccinia</taxon>
    </lineage>
</organism>
<evidence type="ECO:0000256" key="1">
    <source>
        <dbReference type="SAM" id="MobiDB-lite"/>
    </source>
</evidence>
<protein>
    <submittedName>
        <fullName evidence="2">Uncharacterized protein</fullName>
    </submittedName>
</protein>
<proteinExistence type="predicted"/>
<gene>
    <name evidence="2" type="ORF">PSTT_15112</name>
</gene>
<feature type="region of interest" description="Disordered" evidence="1">
    <location>
        <begin position="26"/>
        <end position="60"/>
    </location>
</feature>
<accession>A0A2S4UJ56</accession>
<evidence type="ECO:0000313" key="3">
    <source>
        <dbReference type="Proteomes" id="UP000239156"/>
    </source>
</evidence>
<dbReference type="EMBL" id="PKSL01000264">
    <property type="protein sequence ID" value="POV97348.1"/>
    <property type="molecule type" value="Genomic_DNA"/>
</dbReference>
<sequence>MVMLNAPAGVVAPSILEAEEAGSVVHDARGGSFPNSQTRDLGGGGGDLSGSGSRGDNPFRDAATSLMHSSEWIHNEARPSDENNLLRLATKKDETVRKYNKLSRQYGYGGRPGGKSYPYVSPERIAGLAADFQLEGRKSSDLFSNNPQQDRDALHLKWKNLKKISASSVISPSEAQLAINRLMLIEYKGLNFSEEEGLLIEKLSKQAESMASRGHIPEFKLDEQDEELIKNIAWQRVVWRIDGEIARKMDDFRQLAISRIQNARKIFQALNDMRLVMRHDTARWSPAITRLLGTIKAMRIDKNYPNLYLDHENGKTIIGLAGARPILCHSAYLNIFTVILNAPAGVVAPATILEVDGAGSLVHDARGGSFPNSQTRALGGDGGGLLSRSGSRGVDPFREAATSLMYSSGWTYKNVRTSDEETLLRLVRRQDEMVRKDKERLNQHGYKGLVRSREGGYPFLSLETIASRETAFTELRSEGRWASDLHPNNGPWRRDPLYLKLKKLRQISLSGGINPSEAQLAINRLSILEYKGFELSEQEAQLIENLSNQAESVDPHGQIQEFKLSKADKELIENIAWERVVGRIVEEITMKRNDLEPMADENEDVWEILRALDDMQLIMSYDTARWSPETTRLLENIKAIKIDGASTDLILEDQDRKTIVDLKEARRRINFEKRLEATGANQLS</sequence>
<feature type="compositionally biased region" description="Gly residues" evidence="1">
    <location>
        <begin position="41"/>
        <end position="53"/>
    </location>
</feature>
<comment type="caution">
    <text evidence="2">The sequence shown here is derived from an EMBL/GenBank/DDBJ whole genome shotgun (WGS) entry which is preliminary data.</text>
</comment>
<dbReference type="VEuPathDB" id="FungiDB:PSTT_15112"/>
<dbReference type="Proteomes" id="UP000239156">
    <property type="component" value="Unassembled WGS sequence"/>
</dbReference>
<dbReference type="AlphaFoldDB" id="A0A2S4UJ56"/>
<evidence type="ECO:0000313" key="2">
    <source>
        <dbReference type="EMBL" id="POV97348.1"/>
    </source>
</evidence>
<name>A0A2S4UJ56_9BASI</name>